<dbReference type="Proteomes" id="UP001212152">
    <property type="component" value="Unassembled WGS sequence"/>
</dbReference>
<evidence type="ECO:0000256" key="2">
    <source>
        <dbReference type="ARBA" id="ARBA00005775"/>
    </source>
</evidence>
<evidence type="ECO:0000256" key="3">
    <source>
        <dbReference type="ARBA" id="ARBA00022490"/>
    </source>
</evidence>
<evidence type="ECO:0000256" key="6">
    <source>
        <dbReference type="ARBA" id="ARBA00022884"/>
    </source>
</evidence>
<keyword evidence="3" id="KW-0963">Cytoplasm</keyword>
<feature type="region of interest" description="Disordered" evidence="8">
    <location>
        <begin position="295"/>
        <end position="324"/>
    </location>
</feature>
<feature type="compositionally biased region" description="Basic and acidic residues" evidence="8">
    <location>
        <begin position="748"/>
        <end position="760"/>
    </location>
</feature>
<evidence type="ECO:0000313" key="11">
    <source>
        <dbReference type="Proteomes" id="UP001212152"/>
    </source>
</evidence>
<feature type="region of interest" description="Disordered" evidence="8">
    <location>
        <begin position="151"/>
        <end position="224"/>
    </location>
</feature>
<keyword evidence="11" id="KW-1185">Reference proteome</keyword>
<dbReference type="Gene3D" id="1.20.970.30">
    <property type="entry name" value="eIF4G, eIF4E-binding domain"/>
    <property type="match status" value="1"/>
</dbReference>
<feature type="compositionally biased region" description="Low complexity" evidence="8">
    <location>
        <begin position="675"/>
        <end position="686"/>
    </location>
</feature>
<dbReference type="Pfam" id="PF02854">
    <property type="entry name" value="MIF4G"/>
    <property type="match status" value="1"/>
</dbReference>
<dbReference type="GO" id="GO:0016281">
    <property type="term" value="C:eukaryotic translation initiation factor 4F complex"/>
    <property type="evidence" value="ECO:0007669"/>
    <property type="project" value="TreeGrafter"/>
</dbReference>
<name>A0AAD5TSD9_9FUNG</name>
<feature type="compositionally biased region" description="Low complexity" evidence="8">
    <location>
        <begin position="155"/>
        <end position="164"/>
    </location>
</feature>
<feature type="compositionally biased region" description="Low complexity" evidence="8">
    <location>
        <begin position="804"/>
        <end position="816"/>
    </location>
</feature>
<dbReference type="InterPro" id="IPR036211">
    <property type="entry name" value="eIF4G_eIF4E-bd_sf"/>
</dbReference>
<dbReference type="Gene3D" id="1.25.40.180">
    <property type="match status" value="2"/>
</dbReference>
<feature type="compositionally biased region" description="Gly residues" evidence="8">
    <location>
        <begin position="1205"/>
        <end position="1215"/>
    </location>
</feature>
<feature type="compositionally biased region" description="Gly residues" evidence="8">
    <location>
        <begin position="1292"/>
        <end position="1301"/>
    </location>
</feature>
<dbReference type="Pfam" id="PF12152">
    <property type="entry name" value="eIF_4G1"/>
    <property type="match status" value="1"/>
</dbReference>
<feature type="compositionally biased region" description="Low complexity" evidence="8">
    <location>
        <begin position="1367"/>
        <end position="1380"/>
    </location>
</feature>
<feature type="compositionally biased region" description="Basic and acidic residues" evidence="8">
    <location>
        <begin position="496"/>
        <end position="511"/>
    </location>
</feature>
<gene>
    <name evidence="10" type="ORF">HDU87_005991</name>
</gene>
<keyword evidence="6" id="KW-0694">RNA-binding</keyword>
<dbReference type="InterPro" id="IPR003890">
    <property type="entry name" value="MIF4G-like_typ-3"/>
</dbReference>
<dbReference type="GO" id="GO:0010494">
    <property type="term" value="C:cytoplasmic stress granule"/>
    <property type="evidence" value="ECO:0007669"/>
    <property type="project" value="UniProtKB-ARBA"/>
</dbReference>
<feature type="region of interest" description="Disordered" evidence="8">
    <location>
        <begin position="28"/>
        <end position="119"/>
    </location>
</feature>
<feature type="region of interest" description="Disordered" evidence="8">
    <location>
        <begin position="1192"/>
        <end position="1381"/>
    </location>
</feature>
<keyword evidence="4" id="KW-0396">Initiation factor</keyword>
<dbReference type="GO" id="GO:0003729">
    <property type="term" value="F:mRNA binding"/>
    <property type="evidence" value="ECO:0007669"/>
    <property type="project" value="TreeGrafter"/>
</dbReference>
<protein>
    <recommendedName>
        <fullName evidence="9">MI domain-containing protein</fullName>
    </recommendedName>
</protein>
<dbReference type="SMART" id="SM00544">
    <property type="entry name" value="MA3"/>
    <property type="match status" value="1"/>
</dbReference>
<evidence type="ECO:0000256" key="8">
    <source>
        <dbReference type="SAM" id="MobiDB-lite"/>
    </source>
</evidence>
<feature type="compositionally biased region" description="Low complexity" evidence="8">
    <location>
        <begin position="197"/>
        <end position="215"/>
    </location>
</feature>
<dbReference type="SMART" id="SM00543">
    <property type="entry name" value="MIF4G"/>
    <property type="match status" value="1"/>
</dbReference>
<feature type="region of interest" description="Disordered" evidence="8">
    <location>
        <begin position="535"/>
        <end position="691"/>
    </location>
</feature>
<feature type="region of interest" description="Disordered" evidence="8">
    <location>
        <begin position="388"/>
        <end position="422"/>
    </location>
</feature>
<feature type="compositionally biased region" description="Basic and acidic residues" evidence="8">
    <location>
        <begin position="1336"/>
        <end position="1351"/>
    </location>
</feature>
<feature type="compositionally biased region" description="Low complexity" evidence="8">
    <location>
        <begin position="91"/>
        <end position="102"/>
    </location>
</feature>
<keyword evidence="7" id="KW-0648">Protein biosynthesis</keyword>
<feature type="compositionally biased region" description="Basic and acidic residues" evidence="8">
    <location>
        <begin position="561"/>
        <end position="596"/>
    </location>
</feature>
<dbReference type="SUPFAM" id="SSF101489">
    <property type="entry name" value="Eukaryotic initiation factor 4f subunit eIF4g, eIF4e-binding domain"/>
    <property type="match status" value="1"/>
</dbReference>
<dbReference type="SUPFAM" id="SSF48371">
    <property type="entry name" value="ARM repeat"/>
    <property type="match status" value="2"/>
</dbReference>
<feature type="compositionally biased region" description="Basic and acidic residues" evidence="8">
    <location>
        <begin position="603"/>
        <end position="631"/>
    </location>
</feature>
<proteinExistence type="inferred from homology"/>
<evidence type="ECO:0000256" key="1">
    <source>
        <dbReference type="ARBA" id="ARBA00004496"/>
    </source>
</evidence>
<dbReference type="InterPro" id="IPR003891">
    <property type="entry name" value="Initiation_fac_eIF4g_MI"/>
</dbReference>
<dbReference type="PANTHER" id="PTHR23253">
    <property type="entry name" value="EUKARYOTIC TRANSLATION INITIATION FACTOR 4 GAMMA"/>
    <property type="match status" value="1"/>
</dbReference>
<dbReference type="Pfam" id="PF02847">
    <property type="entry name" value="MA3"/>
    <property type="match status" value="1"/>
</dbReference>
<dbReference type="PANTHER" id="PTHR23253:SF9">
    <property type="entry name" value="EUKARYOTIC TRANSLATION INITIATION FACTOR 4 GAMMA 2"/>
    <property type="match status" value="1"/>
</dbReference>
<comment type="subcellular location">
    <subcellularLocation>
        <location evidence="1">Cytoplasm</location>
    </subcellularLocation>
</comment>
<dbReference type="PROSITE" id="PS51366">
    <property type="entry name" value="MI"/>
    <property type="match status" value="1"/>
</dbReference>
<feature type="region of interest" description="Disordered" evidence="8">
    <location>
        <begin position="489"/>
        <end position="511"/>
    </location>
</feature>
<evidence type="ECO:0000256" key="5">
    <source>
        <dbReference type="ARBA" id="ARBA00022553"/>
    </source>
</evidence>
<accession>A0AAD5TSD9</accession>
<evidence type="ECO:0000259" key="9">
    <source>
        <dbReference type="PROSITE" id="PS51366"/>
    </source>
</evidence>
<feature type="compositionally biased region" description="Basic and acidic residues" evidence="8">
    <location>
        <begin position="638"/>
        <end position="665"/>
    </location>
</feature>
<evidence type="ECO:0000256" key="7">
    <source>
        <dbReference type="ARBA" id="ARBA00022917"/>
    </source>
</evidence>
<dbReference type="GO" id="GO:0003743">
    <property type="term" value="F:translation initiation factor activity"/>
    <property type="evidence" value="ECO:0007669"/>
    <property type="project" value="UniProtKB-KW"/>
</dbReference>
<feature type="compositionally biased region" description="Basic and acidic residues" evidence="8">
    <location>
        <begin position="394"/>
        <end position="409"/>
    </location>
</feature>
<feature type="compositionally biased region" description="Polar residues" evidence="8">
    <location>
        <begin position="1248"/>
        <end position="1263"/>
    </location>
</feature>
<dbReference type="EMBL" id="JADGJQ010000005">
    <property type="protein sequence ID" value="KAJ3183875.1"/>
    <property type="molecule type" value="Genomic_DNA"/>
</dbReference>
<evidence type="ECO:0000256" key="4">
    <source>
        <dbReference type="ARBA" id="ARBA00022540"/>
    </source>
</evidence>
<feature type="compositionally biased region" description="Basic and acidic residues" evidence="8">
    <location>
        <begin position="1216"/>
        <end position="1235"/>
    </location>
</feature>
<feature type="region of interest" description="Disordered" evidence="8">
    <location>
        <begin position="741"/>
        <end position="876"/>
    </location>
</feature>
<feature type="domain" description="MI" evidence="9">
    <location>
        <begin position="1387"/>
        <end position="1509"/>
    </location>
</feature>
<dbReference type="FunFam" id="1.25.40.180:FF:000020">
    <property type="entry name" value="Eukaryotic translation initiation factor subunit"/>
    <property type="match status" value="1"/>
</dbReference>
<organism evidence="10 11">
    <name type="scientific">Geranomyces variabilis</name>
    <dbReference type="NCBI Taxonomy" id="109894"/>
    <lineage>
        <taxon>Eukaryota</taxon>
        <taxon>Fungi</taxon>
        <taxon>Fungi incertae sedis</taxon>
        <taxon>Chytridiomycota</taxon>
        <taxon>Chytridiomycota incertae sedis</taxon>
        <taxon>Chytridiomycetes</taxon>
        <taxon>Spizellomycetales</taxon>
        <taxon>Powellomycetaceae</taxon>
        <taxon>Geranomyces</taxon>
    </lineage>
</organism>
<dbReference type="InterPro" id="IPR022745">
    <property type="entry name" value="eIF4G1_eIF4E-bd"/>
</dbReference>
<keyword evidence="5" id="KW-0597">Phosphoprotein</keyword>
<feature type="compositionally biased region" description="Basic and acidic residues" evidence="8">
    <location>
        <begin position="454"/>
        <end position="465"/>
    </location>
</feature>
<evidence type="ECO:0000313" key="10">
    <source>
        <dbReference type="EMBL" id="KAJ3183875.1"/>
    </source>
</evidence>
<dbReference type="InterPro" id="IPR016024">
    <property type="entry name" value="ARM-type_fold"/>
</dbReference>
<reference evidence="10" key="1">
    <citation type="submission" date="2020-05" db="EMBL/GenBank/DDBJ databases">
        <title>Phylogenomic resolution of chytrid fungi.</title>
        <authorList>
            <person name="Stajich J.E."/>
            <person name="Amses K."/>
            <person name="Simmons R."/>
            <person name="Seto K."/>
            <person name="Myers J."/>
            <person name="Bonds A."/>
            <person name="Quandt C.A."/>
            <person name="Barry K."/>
            <person name="Liu P."/>
            <person name="Grigoriev I."/>
            <person name="Longcore J.E."/>
            <person name="James T.Y."/>
        </authorList>
    </citation>
    <scope>NUCLEOTIDE SEQUENCE</scope>
    <source>
        <strain evidence="10">JEL0379</strain>
    </source>
</reference>
<feature type="region of interest" description="Disordered" evidence="8">
    <location>
        <begin position="435"/>
        <end position="471"/>
    </location>
</feature>
<comment type="caution">
    <text evidence="10">The sequence shown here is derived from an EMBL/GenBank/DDBJ whole genome shotgun (WGS) entry which is preliminary data.</text>
</comment>
<feature type="compositionally biased region" description="Polar residues" evidence="8">
    <location>
        <begin position="838"/>
        <end position="849"/>
    </location>
</feature>
<sequence>MNRQNSTPGAGTEAPVVQFKGAYKKMQQTNQANLTKKPSFGSFDAEASKSVGEKPAPKESAPAAHQPPPVTAVRTPSQASVTRAAPAPTVAKPQPKSSAPAPVTSGHEQPNPVQPVPASFAPVSHTEYAAPGPAVAMVSAPLPNQISPVTASTGAHPAHSAPMHHPGHQMHPHAQPPHHTGYPQHQQAAAHYGMVHPAYPQQQGYRGPPQQMARPPMAPPQNRPFRQPHSMPMGMSQSGAPPQAMAAAVPGGGPQMFYPDPNMFAYYQHQAEAYQHHQYMQQQQFMNYNQPRYIMPQHGPPPPNARYPTNAPTQQPPSTPKANKPRVAINLKTPDGKAIVLPHQTPAITHPHVHPSTAPRTADVPAPVKVEPSKSRVAVVLTNPNTGIKQVMGTHDDATPKSPVEESKPQAEAVPAAEEKPTVKAVEKDAAVAAPAPVKPAQAESKPAQAAPVVEKKPVEPKASDAKLVPAKPVPALKTDIKDVQTLVKPKSAEVAAEKAKVPEKAPETKSAEIKKIVPVKATDKENVIPAPAAAAPVAPKPVEAKAEVKKPVATPAAPKEQAKAPETNEVKPSPKEDKPILKEEAPAAPVKEEVKAPTPAVKEVKEVPDAKEVKESKEAIKVVADAKEVKPAAAPKQDAKPIEPKKVEADKPVEPELEEGEIREPTSAATSTDPASKPIAAPAKIDTTRPSVMTRLQSFEGINYPSSIASPTHEPGQPFQYQRDFLMQFANIIKDKPEGMASLEQIFDDRGTSPRDGRGSKGPGSRPVSRQGSVTDVRGGAPAPKTSEERFAQAMSSKHGSNMGVQGVMGVMSGVAAPPGSRMSRQPSNRALPGPARQQSFDSRGPQQHRNEGRGSRGARGGPQMGRPGMGRSDTIMDLNLEPVEPLAKSESAWGPGAFKKELSKDSDDKEKIEEALITRKMKGLLNKLTIEKFDAISDQILNIGMTRESIVKGVISQIFEKALDEPNFGAMYAQLCYKLFSELPNVQSWIHREVTDSEFRRALLSRCQEEFERSAKWTASEAALIEQRREARTRLDTMSDEEKLKIAEEDYERQKLKRRVLGNISFIGELFLKSLISERIMHRNCIAALLKPTETQEEAPEEEDVESLCKLLTTIGPHLDAKGANAIIMDQYFDRIAKLSVHPKLSARIRFMLLDLIDMRKDNWKARTEAAGPKTLVEIRAAAERAAAAEEAAIQERNRNSHGGRGGGGGGGRGRGDQFRDRRGGGRGSHDNRGSAGSHGGHANSDGWTTQGGSNRNSQAAVLSKPGDMSGFGKNMRTTLGGPVTLGPSGNFGKGGAGGWTVKKKDGPAGAALNRSQSSVGEVTPTTNVFSILSHHDTDRKKSVDEGRRPSISAPMPGSPEKPKPAAAETPAPAAGGKNVFSDEERLKKFEGIVQEWQSLLDTNEVKLSLQDLDVPSHHAEFVTTLLNGTWDKKPDVVKRTRKLIVWLLGENVITAEDVKTALVEQLDMADDIAIDVPTHWKDLGELLSRLLSDAVISLDDVLQASSSMIASRAMKNPPALRLLKETLLDIVRHDKEAGLMAIVGSTDLAAFFQEKKRDEPNAVEDWCLEVGLPVALAARRDEPAAAPQ</sequence>
<feature type="compositionally biased region" description="Polar residues" evidence="8">
    <location>
        <begin position="1316"/>
        <end position="1333"/>
    </location>
</feature>
<comment type="similarity">
    <text evidence="2">Belongs to the eukaryotic initiation factor 4G family.</text>
</comment>